<feature type="binding site" evidence="2">
    <location>
        <position position="84"/>
    </location>
    <ligand>
        <name>substrate</name>
    </ligand>
</feature>
<feature type="binding site" evidence="2">
    <location>
        <position position="82"/>
    </location>
    <ligand>
        <name>substrate</name>
    </ligand>
</feature>
<dbReference type="NCBIfam" id="NF011405">
    <property type="entry name" value="PRK14830.1"/>
    <property type="match status" value="1"/>
</dbReference>
<dbReference type="EC" id="2.5.1.-" evidence="2"/>
<dbReference type="GO" id="GO:0030145">
    <property type="term" value="F:manganese ion binding"/>
    <property type="evidence" value="ECO:0007669"/>
    <property type="project" value="TreeGrafter"/>
</dbReference>
<dbReference type="InterPro" id="IPR018520">
    <property type="entry name" value="UPP_synth-like_CS"/>
</dbReference>
<dbReference type="OrthoDB" id="4191603at2"/>
<keyword evidence="1 2" id="KW-0808">Transferase</keyword>
<sequence>MNQYDLTQGGTIVAKQPTLDPARLPAHVAIIMDGNGRWAKRRFLPRVAGHKQGMENVKTITMAASHLGIKCLTLYAFSTENWKRPDSEVGYLMKLPVDFFNVFMPDLIKENVRVQVMGELDALPAATRQAAEAAMADTAKNTGMILNFALNYGGRDELVLATQQIAQAAAAGQLDPATIDASTVASHLMTAPLGKLADPDLLIRTSGEERISNFLLWQLAYSELVFTDLYWPDFTPAALEAAILEYQQRDRRFGGLNS</sequence>
<gene>
    <name evidence="3" type="ORF">FD02_GL000960</name>
</gene>
<dbReference type="CDD" id="cd00475">
    <property type="entry name" value="Cis_IPPS"/>
    <property type="match status" value="1"/>
</dbReference>
<evidence type="ECO:0000313" key="4">
    <source>
        <dbReference type="Proteomes" id="UP000051804"/>
    </source>
</evidence>
<feature type="binding site" evidence="2">
    <location>
        <position position="50"/>
    </location>
    <ligand>
        <name>substrate</name>
    </ligand>
</feature>
<dbReference type="PROSITE" id="PS01066">
    <property type="entry name" value="UPP_SYNTHASE"/>
    <property type="match status" value="1"/>
</dbReference>
<dbReference type="PANTHER" id="PTHR10291:SF0">
    <property type="entry name" value="DEHYDRODOLICHYL DIPHOSPHATE SYNTHASE 2"/>
    <property type="match status" value="1"/>
</dbReference>
<accession>A0A0R1JYN8</accession>
<dbReference type="EMBL" id="AZDJ01000001">
    <property type="protein sequence ID" value="KRK74355.1"/>
    <property type="molecule type" value="Genomic_DNA"/>
</dbReference>
<reference evidence="3 4" key="1">
    <citation type="journal article" date="2015" name="Genome Announc.">
        <title>Expanding the biotechnology potential of lactobacilli through comparative genomics of 213 strains and associated genera.</title>
        <authorList>
            <person name="Sun Z."/>
            <person name="Harris H.M."/>
            <person name="McCann A."/>
            <person name="Guo C."/>
            <person name="Argimon S."/>
            <person name="Zhang W."/>
            <person name="Yang X."/>
            <person name="Jeffery I.B."/>
            <person name="Cooney J.C."/>
            <person name="Kagawa T.F."/>
            <person name="Liu W."/>
            <person name="Song Y."/>
            <person name="Salvetti E."/>
            <person name="Wrobel A."/>
            <person name="Rasinkangas P."/>
            <person name="Parkhill J."/>
            <person name="Rea M.C."/>
            <person name="O'Sullivan O."/>
            <person name="Ritari J."/>
            <person name="Douillard F.P."/>
            <person name="Paul Ross R."/>
            <person name="Yang R."/>
            <person name="Briner A.E."/>
            <person name="Felis G.E."/>
            <person name="de Vos W.M."/>
            <person name="Barrangou R."/>
            <person name="Klaenhammer T.R."/>
            <person name="Caufield P.W."/>
            <person name="Cui Y."/>
            <person name="Zhang H."/>
            <person name="O'Toole P.W."/>
        </authorList>
    </citation>
    <scope>NUCLEOTIDE SEQUENCE [LARGE SCALE GENOMIC DNA]</scope>
    <source>
        <strain evidence="3 4">JCM 17158</strain>
    </source>
</reference>
<organism evidence="3 4">
    <name type="scientific">Lacticaseibacillus nasuensis JCM 17158</name>
    <dbReference type="NCBI Taxonomy" id="1291734"/>
    <lineage>
        <taxon>Bacteria</taxon>
        <taxon>Bacillati</taxon>
        <taxon>Bacillota</taxon>
        <taxon>Bacilli</taxon>
        <taxon>Lactobacillales</taxon>
        <taxon>Lactobacillaceae</taxon>
        <taxon>Lacticaseibacillus</taxon>
    </lineage>
</organism>
<feature type="binding site" evidence="2">
    <location>
        <position position="204"/>
    </location>
    <ligand>
        <name>substrate</name>
    </ligand>
</feature>
<dbReference type="InterPro" id="IPR036424">
    <property type="entry name" value="UPP_synth-like_sf"/>
</dbReference>
<feature type="binding site" evidence="2">
    <location>
        <begin position="34"/>
        <end position="37"/>
    </location>
    <ligand>
        <name>substrate</name>
    </ligand>
</feature>
<comment type="similarity">
    <text evidence="2">Belongs to the UPP synthase family.</text>
</comment>
<evidence type="ECO:0000256" key="1">
    <source>
        <dbReference type="ARBA" id="ARBA00022679"/>
    </source>
</evidence>
<feature type="binding site" evidence="2">
    <location>
        <begin position="210"/>
        <end position="212"/>
    </location>
    <ligand>
        <name>substrate</name>
    </ligand>
</feature>
<feature type="binding site" evidence="2">
    <location>
        <begin position="78"/>
        <end position="80"/>
    </location>
    <ligand>
        <name>substrate</name>
    </ligand>
</feature>
<protein>
    <recommendedName>
        <fullName evidence="2">Isoprenyl transferase</fullName>
        <ecNumber evidence="2">2.5.1.-</ecNumber>
    </recommendedName>
</protein>
<feature type="binding site" evidence="2">
    <location>
        <position position="46"/>
    </location>
    <ligand>
        <name>substrate</name>
    </ligand>
</feature>
<dbReference type="PANTHER" id="PTHR10291">
    <property type="entry name" value="DEHYDRODOLICHYL DIPHOSPHATE SYNTHASE FAMILY MEMBER"/>
    <property type="match status" value="1"/>
</dbReference>
<dbReference type="Proteomes" id="UP000051804">
    <property type="component" value="Unassembled WGS sequence"/>
</dbReference>
<proteinExistence type="inferred from homology"/>
<keyword evidence="2" id="KW-0460">Magnesium</keyword>
<dbReference type="STRING" id="1291734.FD02_GL000960"/>
<dbReference type="FunFam" id="3.40.1180.10:FF:000001">
    <property type="entry name" value="(2E,6E)-farnesyl-diphosphate-specific ditrans,polycis-undecaprenyl-diphosphate synthase"/>
    <property type="match status" value="1"/>
</dbReference>
<dbReference type="GO" id="GO:0016094">
    <property type="term" value="P:polyprenol biosynthetic process"/>
    <property type="evidence" value="ECO:0007669"/>
    <property type="project" value="TreeGrafter"/>
</dbReference>
<dbReference type="PATRIC" id="fig|1291734.4.peg.986"/>
<dbReference type="GO" id="GO:0005829">
    <property type="term" value="C:cytosol"/>
    <property type="evidence" value="ECO:0007669"/>
    <property type="project" value="TreeGrafter"/>
</dbReference>
<feature type="active site" evidence="2">
    <location>
        <position position="33"/>
    </location>
</feature>
<feature type="binding site" evidence="2">
    <location>
        <position position="223"/>
    </location>
    <ligand>
        <name>Mg(2+)</name>
        <dbReference type="ChEBI" id="CHEBI:18420"/>
    </ligand>
</feature>
<dbReference type="Pfam" id="PF01255">
    <property type="entry name" value="Prenyltransf"/>
    <property type="match status" value="1"/>
</dbReference>
<dbReference type="HAMAP" id="MF_01139">
    <property type="entry name" value="ISPT"/>
    <property type="match status" value="1"/>
</dbReference>
<comment type="subunit">
    <text evidence="2">Homodimer.</text>
</comment>
<dbReference type="GO" id="GO:0000287">
    <property type="term" value="F:magnesium ion binding"/>
    <property type="evidence" value="ECO:0007669"/>
    <property type="project" value="UniProtKB-UniRule"/>
</dbReference>
<feature type="binding site" evidence="2">
    <location>
        <position position="38"/>
    </location>
    <ligand>
        <name>substrate</name>
    </ligand>
</feature>
<feature type="active site" description="Proton acceptor" evidence="2">
    <location>
        <position position="81"/>
    </location>
</feature>
<dbReference type="GO" id="GO:0008834">
    <property type="term" value="F:ditrans,polycis-undecaprenyl-diphosphate synthase [(2E,6E)-farnesyl-diphosphate specific] activity"/>
    <property type="evidence" value="ECO:0007669"/>
    <property type="project" value="TreeGrafter"/>
</dbReference>
<evidence type="ECO:0000313" key="3">
    <source>
        <dbReference type="EMBL" id="KRK74355.1"/>
    </source>
</evidence>
<comment type="cofactor">
    <cofactor evidence="2">
        <name>Mg(2+)</name>
        <dbReference type="ChEBI" id="CHEBI:18420"/>
    </cofactor>
    <text evidence="2">Binds 2 magnesium ions per subunit.</text>
</comment>
<dbReference type="InterPro" id="IPR001441">
    <property type="entry name" value="UPP_synth-like"/>
</dbReference>
<evidence type="ECO:0000256" key="2">
    <source>
        <dbReference type="HAMAP-Rule" id="MF_01139"/>
    </source>
</evidence>
<comment type="caution">
    <text evidence="3">The sequence shown here is derived from an EMBL/GenBank/DDBJ whole genome shotgun (WGS) entry which is preliminary data.</text>
</comment>
<dbReference type="AlphaFoldDB" id="A0A0R1JYN8"/>
<keyword evidence="4" id="KW-1185">Reference proteome</keyword>
<feature type="binding site" evidence="2">
    <location>
        <position position="33"/>
    </location>
    <ligand>
        <name>Mg(2+)</name>
        <dbReference type="ChEBI" id="CHEBI:18420"/>
    </ligand>
</feature>
<name>A0A0R1JYN8_9LACO</name>
<dbReference type="Gene3D" id="3.40.1180.10">
    <property type="entry name" value="Decaprenyl diphosphate synthase-like"/>
    <property type="match status" value="1"/>
</dbReference>
<comment type="function">
    <text evidence="2">Catalyzes the condensation of isopentenyl diphosphate (IPP) with allylic pyrophosphates generating different type of terpenoids.</text>
</comment>
<dbReference type="NCBIfam" id="TIGR00055">
    <property type="entry name" value="uppS"/>
    <property type="match status" value="1"/>
</dbReference>
<dbReference type="SUPFAM" id="SSF64005">
    <property type="entry name" value="Undecaprenyl diphosphate synthase"/>
    <property type="match status" value="1"/>
</dbReference>
<keyword evidence="2" id="KW-0479">Metal-binding</keyword>